<dbReference type="Pfam" id="PF13650">
    <property type="entry name" value="Asp_protease_2"/>
    <property type="match status" value="1"/>
</dbReference>
<accession>A0ABU4PLM4</accession>
<protein>
    <submittedName>
        <fullName evidence="5">Aspartyl protease family protein</fullName>
    </submittedName>
</protein>
<keyword evidence="2 3" id="KW-0802">TPR repeat</keyword>
<keyword evidence="5" id="KW-0378">Hydrolase</keyword>
<dbReference type="InterPro" id="IPR019734">
    <property type="entry name" value="TPR_rpt"/>
</dbReference>
<dbReference type="Pfam" id="PF13975">
    <property type="entry name" value="gag-asp_proteas"/>
    <property type="match status" value="1"/>
</dbReference>
<dbReference type="CDD" id="cd05483">
    <property type="entry name" value="retropepsin_like_bacteria"/>
    <property type="match status" value="2"/>
</dbReference>
<keyword evidence="1" id="KW-0677">Repeat</keyword>
<dbReference type="PANTHER" id="PTHR44858:SF1">
    <property type="entry name" value="UDP-N-ACETYLGLUCOSAMINE--PEPTIDE N-ACETYLGLUCOSAMINYLTRANSFERASE SPINDLY-RELATED"/>
    <property type="match status" value="1"/>
</dbReference>
<name>A0ABU4PLM4_9SPHN</name>
<dbReference type="Gene3D" id="1.25.40.10">
    <property type="entry name" value="Tetratricopeptide repeat domain"/>
    <property type="match status" value="2"/>
</dbReference>
<dbReference type="GO" id="GO:0008233">
    <property type="term" value="F:peptidase activity"/>
    <property type="evidence" value="ECO:0007669"/>
    <property type="project" value="UniProtKB-KW"/>
</dbReference>
<dbReference type="SUPFAM" id="SSF48452">
    <property type="entry name" value="TPR-like"/>
    <property type="match status" value="1"/>
</dbReference>
<sequence>MRLLRLLLPAMAVLAPVPAMAACEASKIVDFPVTMAGPEPMVEAKFGNKAARFILDSGAFYSTLSAASAAEFGLRVTPAPLWFRPKGIGGDTSAGVAVATNFSLAGVTIPKIDFVVGGSDTGTTGLIGQNILGLADVEYDLPHGVVRLIKTQGCRASNLAYWAGTKPVTIVSLETEPDSRFKPHTIGTVLINGMKVRAMFDSGAQSSMLSLAMAKRLGVTPETPGVVAVGSSHGLGQHSVPAWRATFDTIDIGGEAIRHPKIRIAQVDLGHADMLIGVDFFLTHRMFVSNTLRRLFITYEGGPVFGLSPKTVFSADGTALDLTNKAAEPTTADEYSRRGAVYASNRHFPEALADFDKACALAPTEARYFYQRALAHLASLQFDKAVADLDKTITLDPTLVDARLTRASMRMRRGNQAGANDDVQAADAALAPSSEKRLTVASFFNDLDRPDDALRNYDLWLKSHPEDSARGSAFNGRCWARGLLNRDLDKALADCNAAIRADPKRSTFLDSRALVRLRRGELQQALADYDAALALAPRTAWSLYMRGVTNKRAGNAAQAAADRTAALSINPKVAERARKIGFDD</sequence>
<dbReference type="EMBL" id="JAWXXV010000001">
    <property type="protein sequence ID" value="MDX5984037.1"/>
    <property type="molecule type" value="Genomic_DNA"/>
</dbReference>
<feature type="repeat" description="TPR" evidence="3">
    <location>
        <begin position="332"/>
        <end position="365"/>
    </location>
</feature>
<evidence type="ECO:0000256" key="2">
    <source>
        <dbReference type="ARBA" id="ARBA00022803"/>
    </source>
</evidence>
<reference evidence="5 6" key="1">
    <citation type="submission" date="2023-11" db="EMBL/GenBank/DDBJ databases">
        <title>MicrobeMod: A computational toolkit for identifying prokaryotic methylation and restriction-modification with nanopore sequencing.</title>
        <authorList>
            <person name="Crits-Christoph A."/>
            <person name="Kang S.C."/>
            <person name="Lee H."/>
            <person name="Ostrov N."/>
        </authorList>
    </citation>
    <scope>NUCLEOTIDE SEQUENCE [LARGE SCALE GENOMIC DNA]</scope>
    <source>
        <strain evidence="5 6">ATCC 14820</strain>
    </source>
</reference>
<feature type="repeat" description="TPR" evidence="3">
    <location>
        <begin position="366"/>
        <end position="399"/>
    </location>
</feature>
<evidence type="ECO:0000256" key="1">
    <source>
        <dbReference type="ARBA" id="ARBA00022737"/>
    </source>
</evidence>
<evidence type="ECO:0000313" key="6">
    <source>
        <dbReference type="Proteomes" id="UP001279660"/>
    </source>
</evidence>
<dbReference type="InterPro" id="IPR034122">
    <property type="entry name" value="Retropepsin-like_bacterial"/>
</dbReference>
<keyword evidence="4" id="KW-0732">Signal</keyword>
<dbReference type="InterPro" id="IPR021109">
    <property type="entry name" value="Peptidase_aspartic_dom_sf"/>
</dbReference>
<comment type="caution">
    <text evidence="5">The sequence shown here is derived from an EMBL/GenBank/DDBJ whole genome shotgun (WGS) entry which is preliminary data.</text>
</comment>
<feature type="repeat" description="TPR" evidence="3">
    <location>
        <begin position="506"/>
        <end position="539"/>
    </location>
</feature>
<feature type="signal peptide" evidence="4">
    <location>
        <begin position="1"/>
        <end position="21"/>
    </location>
</feature>
<organism evidence="5 6">
    <name type="scientific">Sphingomonas echinoides</name>
    <dbReference type="NCBI Taxonomy" id="59803"/>
    <lineage>
        <taxon>Bacteria</taxon>
        <taxon>Pseudomonadati</taxon>
        <taxon>Pseudomonadota</taxon>
        <taxon>Alphaproteobacteria</taxon>
        <taxon>Sphingomonadales</taxon>
        <taxon>Sphingomonadaceae</taxon>
        <taxon>Sphingomonas</taxon>
    </lineage>
</organism>
<dbReference type="InterPro" id="IPR011990">
    <property type="entry name" value="TPR-like_helical_dom_sf"/>
</dbReference>
<gene>
    <name evidence="5" type="ORF">SIL82_07180</name>
</gene>
<dbReference type="Gene3D" id="2.40.70.10">
    <property type="entry name" value="Acid Proteases"/>
    <property type="match status" value="2"/>
</dbReference>
<evidence type="ECO:0000256" key="3">
    <source>
        <dbReference type="PROSITE-ProRule" id="PRU00339"/>
    </source>
</evidence>
<evidence type="ECO:0000313" key="5">
    <source>
        <dbReference type="EMBL" id="MDX5984037.1"/>
    </source>
</evidence>
<dbReference type="RefSeq" id="WP_010403973.1">
    <property type="nucleotide sequence ID" value="NZ_JAWXXV010000001.1"/>
</dbReference>
<proteinExistence type="predicted"/>
<dbReference type="PANTHER" id="PTHR44858">
    <property type="entry name" value="TETRATRICOPEPTIDE REPEAT PROTEIN 6"/>
    <property type="match status" value="1"/>
</dbReference>
<keyword evidence="6" id="KW-1185">Reference proteome</keyword>
<dbReference type="GO" id="GO:0006508">
    <property type="term" value="P:proteolysis"/>
    <property type="evidence" value="ECO:0007669"/>
    <property type="project" value="UniProtKB-KW"/>
</dbReference>
<keyword evidence="5" id="KW-0645">Protease</keyword>
<evidence type="ECO:0000256" key="4">
    <source>
        <dbReference type="SAM" id="SignalP"/>
    </source>
</evidence>
<dbReference type="SMART" id="SM00028">
    <property type="entry name" value="TPR"/>
    <property type="match status" value="5"/>
</dbReference>
<dbReference type="InterPro" id="IPR050498">
    <property type="entry name" value="Ycf3"/>
</dbReference>
<dbReference type="PROSITE" id="PS51257">
    <property type="entry name" value="PROKAR_LIPOPROTEIN"/>
    <property type="match status" value="1"/>
</dbReference>
<feature type="chain" id="PRO_5046629662" evidence="4">
    <location>
        <begin position="22"/>
        <end position="584"/>
    </location>
</feature>
<dbReference type="Proteomes" id="UP001279660">
    <property type="component" value="Unassembled WGS sequence"/>
</dbReference>
<dbReference type="SUPFAM" id="SSF50630">
    <property type="entry name" value="Acid proteases"/>
    <property type="match status" value="2"/>
</dbReference>
<dbReference type="PROSITE" id="PS50005">
    <property type="entry name" value="TPR"/>
    <property type="match status" value="3"/>
</dbReference>